<evidence type="ECO:0000256" key="1">
    <source>
        <dbReference type="ARBA" id="ARBA00023015"/>
    </source>
</evidence>
<accession>A0ABD2S5U8</accession>
<dbReference type="Pfam" id="PF02365">
    <property type="entry name" value="NAM"/>
    <property type="match status" value="1"/>
</dbReference>
<keyword evidence="1" id="KW-0805">Transcription regulation</keyword>
<sequence length="236" mass="27937">YLLSWNSHYFQLIGMKYTDEDLIRCLTKFIRVMPIEYNDIPYINLYGNKEQGELFQNSSNDHVNYFFIQLKRKTIKGKNFSRSIVGGRKWKGRDNSKEIVDKERSRIGYKKTFRFDEESSSASEDKESVYWIVKEYCLDKTTMDVLREHGEIRHEDSVVCFITKKVSLCKNHQNIPITIENIVPDCVSNSSRDHDGWLYGAKIWQLPSLDEPFKALTDEELDYFDTPDPEYPHAYR</sequence>
<keyword evidence="3" id="KW-0804">Transcription</keyword>
<dbReference type="PANTHER" id="PTHR31719:SF43">
    <property type="entry name" value="NAC TRANSCRIPTION FACTOR 56"/>
    <property type="match status" value="1"/>
</dbReference>
<keyword evidence="4" id="KW-0539">Nucleus</keyword>
<feature type="non-terminal residue" evidence="6">
    <location>
        <position position="236"/>
    </location>
</feature>
<reference evidence="6 7" key="1">
    <citation type="submission" date="2024-05" db="EMBL/GenBank/DDBJ databases">
        <title>De novo assembly of an allotetraploid wild potato.</title>
        <authorList>
            <person name="Hosaka A.J."/>
        </authorList>
    </citation>
    <scope>NUCLEOTIDE SEQUENCE [LARGE SCALE GENOMIC DNA]</scope>
    <source>
        <tissue evidence="6">Young leaves</tissue>
    </source>
</reference>
<dbReference type="PANTHER" id="PTHR31719">
    <property type="entry name" value="NAC TRANSCRIPTION FACTOR 56"/>
    <property type="match status" value="1"/>
</dbReference>
<feature type="domain" description="NAC" evidence="5">
    <location>
        <begin position="9"/>
        <end position="165"/>
    </location>
</feature>
<evidence type="ECO:0000256" key="4">
    <source>
        <dbReference type="ARBA" id="ARBA00023242"/>
    </source>
</evidence>
<dbReference type="AlphaFoldDB" id="A0ABD2S5U8"/>
<dbReference type="GO" id="GO:0003677">
    <property type="term" value="F:DNA binding"/>
    <property type="evidence" value="ECO:0007669"/>
    <property type="project" value="UniProtKB-KW"/>
</dbReference>
<dbReference type="InterPro" id="IPR003441">
    <property type="entry name" value="NAC-dom"/>
</dbReference>
<feature type="non-terminal residue" evidence="6">
    <location>
        <position position="1"/>
    </location>
</feature>
<keyword evidence="7" id="KW-1185">Reference proteome</keyword>
<comment type="caution">
    <text evidence="6">The sequence shown here is derived from an EMBL/GenBank/DDBJ whole genome shotgun (WGS) entry which is preliminary data.</text>
</comment>
<evidence type="ECO:0000259" key="5">
    <source>
        <dbReference type="PROSITE" id="PS51005"/>
    </source>
</evidence>
<dbReference type="EMBL" id="JBJKTR010000016">
    <property type="protein sequence ID" value="KAL3339255.1"/>
    <property type="molecule type" value="Genomic_DNA"/>
</dbReference>
<evidence type="ECO:0000313" key="6">
    <source>
        <dbReference type="EMBL" id="KAL3339255.1"/>
    </source>
</evidence>
<proteinExistence type="predicted"/>
<evidence type="ECO:0000256" key="2">
    <source>
        <dbReference type="ARBA" id="ARBA00023125"/>
    </source>
</evidence>
<evidence type="ECO:0000256" key="3">
    <source>
        <dbReference type="ARBA" id="ARBA00023163"/>
    </source>
</evidence>
<dbReference type="Gene3D" id="2.170.150.80">
    <property type="entry name" value="NAC domain"/>
    <property type="match status" value="1"/>
</dbReference>
<keyword evidence="2" id="KW-0238">DNA-binding</keyword>
<dbReference type="Proteomes" id="UP001627284">
    <property type="component" value="Unassembled WGS sequence"/>
</dbReference>
<organism evidence="6 7">
    <name type="scientific">Solanum stoloniferum</name>
    <dbReference type="NCBI Taxonomy" id="62892"/>
    <lineage>
        <taxon>Eukaryota</taxon>
        <taxon>Viridiplantae</taxon>
        <taxon>Streptophyta</taxon>
        <taxon>Embryophyta</taxon>
        <taxon>Tracheophyta</taxon>
        <taxon>Spermatophyta</taxon>
        <taxon>Magnoliopsida</taxon>
        <taxon>eudicotyledons</taxon>
        <taxon>Gunneridae</taxon>
        <taxon>Pentapetalae</taxon>
        <taxon>asterids</taxon>
        <taxon>lamiids</taxon>
        <taxon>Solanales</taxon>
        <taxon>Solanaceae</taxon>
        <taxon>Solanoideae</taxon>
        <taxon>Solaneae</taxon>
        <taxon>Solanum</taxon>
    </lineage>
</organism>
<protein>
    <recommendedName>
        <fullName evidence="5">NAC domain-containing protein</fullName>
    </recommendedName>
</protein>
<gene>
    <name evidence="6" type="ORF">AABB24_028077</name>
</gene>
<evidence type="ECO:0000313" key="7">
    <source>
        <dbReference type="Proteomes" id="UP001627284"/>
    </source>
</evidence>
<dbReference type="InterPro" id="IPR036093">
    <property type="entry name" value="NAC_dom_sf"/>
</dbReference>
<dbReference type="SUPFAM" id="SSF101941">
    <property type="entry name" value="NAC domain"/>
    <property type="match status" value="1"/>
</dbReference>
<dbReference type="PROSITE" id="PS51005">
    <property type="entry name" value="NAC"/>
    <property type="match status" value="1"/>
</dbReference>
<name>A0ABD2S5U8_9SOLN</name>